<feature type="transmembrane region" description="Helical" evidence="1">
    <location>
        <begin position="6"/>
        <end position="28"/>
    </location>
</feature>
<keyword evidence="1" id="KW-1133">Transmembrane helix</keyword>
<protein>
    <submittedName>
        <fullName evidence="2">Uncharacterized protein</fullName>
    </submittedName>
</protein>
<gene>
    <name evidence="2" type="ORF">KK097_03885</name>
</gene>
<evidence type="ECO:0000313" key="2">
    <source>
        <dbReference type="EMBL" id="MBT1586951.1"/>
    </source>
</evidence>
<dbReference type="EMBL" id="JAHEWS010000004">
    <property type="protein sequence ID" value="MBT1586951.1"/>
    <property type="molecule type" value="Genomic_DNA"/>
</dbReference>
<accession>A0ABS5VBU1</accession>
<evidence type="ECO:0000313" key="3">
    <source>
        <dbReference type="Proteomes" id="UP001519641"/>
    </source>
</evidence>
<dbReference type="Proteomes" id="UP001519641">
    <property type="component" value="Unassembled WGS sequence"/>
</dbReference>
<evidence type="ECO:0000256" key="1">
    <source>
        <dbReference type="SAM" id="Phobius"/>
    </source>
</evidence>
<comment type="caution">
    <text evidence="2">The sequence shown here is derived from an EMBL/GenBank/DDBJ whole genome shotgun (WGS) entry which is preliminary data.</text>
</comment>
<name>A0ABS5VBU1_9MICO</name>
<dbReference type="Pfam" id="PF19136">
    <property type="entry name" value="DUF5819"/>
    <property type="match status" value="1"/>
</dbReference>
<keyword evidence="1" id="KW-0472">Membrane</keyword>
<keyword evidence="3" id="KW-1185">Reference proteome</keyword>
<sequence length="198" mass="22589">MGRRPASTTVITTAVEAVFAGWFVLTLLTQHPQRSFDRLRSLDPVGLTIPNWRFFAPEPATQDFHLMYRTRGADGQVSPWHEASSIVRRRLVHAFWFPGRRREKAFFDVGIDLIALNSLEVEQMQQASSYRLVANYIRHAVERRERSGDLEPGSDAFQFMVVLYSGYDESGDPEYRFVSGLVPRIEGAELPAPTEDRS</sequence>
<keyword evidence="1" id="KW-0812">Transmembrane</keyword>
<dbReference type="RefSeq" id="WP_214529200.1">
    <property type="nucleotide sequence ID" value="NZ_JAHEWO010000007.1"/>
</dbReference>
<organism evidence="2 3">
    <name type="scientific">Curtobacterium aurantiacum</name>
    <dbReference type="NCBI Taxonomy" id="3236919"/>
    <lineage>
        <taxon>Bacteria</taxon>
        <taxon>Bacillati</taxon>
        <taxon>Actinomycetota</taxon>
        <taxon>Actinomycetes</taxon>
        <taxon>Micrococcales</taxon>
        <taxon>Microbacteriaceae</taxon>
        <taxon>Curtobacterium</taxon>
    </lineage>
</organism>
<proteinExistence type="predicted"/>
<dbReference type="InterPro" id="IPR043857">
    <property type="entry name" value="DUF5819"/>
</dbReference>
<reference evidence="2 3" key="1">
    <citation type="submission" date="2021-05" db="EMBL/GenBank/DDBJ databases">
        <title>Whole genome sequence of Curtobacterium flaccumfaciens pv. flaccumfaciens strain CFBP 8819.</title>
        <authorList>
            <person name="Osdaghi E."/>
            <person name="Taghouti G."/>
            <person name="Portier P."/>
            <person name="Fazliarab A."/>
            <person name="Taghavi S.M."/>
            <person name="Briand M."/>
            <person name="Le-Saux M."/>
            <person name="Jacques M.-A."/>
        </authorList>
    </citation>
    <scope>NUCLEOTIDE SEQUENCE [LARGE SCALE GENOMIC DNA]</scope>
    <source>
        <strain evidence="2 3">CFBP 8819</strain>
    </source>
</reference>